<reference evidence="1 2" key="1">
    <citation type="journal article" date="2013" name="Curr. Biol.">
        <title>The Genome of the Foraminiferan Reticulomyxa filosa.</title>
        <authorList>
            <person name="Glockner G."/>
            <person name="Hulsmann N."/>
            <person name="Schleicher M."/>
            <person name="Noegel A.A."/>
            <person name="Eichinger L."/>
            <person name="Gallinger C."/>
            <person name="Pawlowski J."/>
            <person name="Sierra R."/>
            <person name="Euteneuer U."/>
            <person name="Pillet L."/>
            <person name="Moustafa A."/>
            <person name="Platzer M."/>
            <person name="Groth M."/>
            <person name="Szafranski K."/>
            <person name="Schliwa M."/>
        </authorList>
    </citation>
    <scope>NUCLEOTIDE SEQUENCE [LARGE SCALE GENOMIC DNA]</scope>
</reference>
<organism evidence="1 2">
    <name type="scientific">Reticulomyxa filosa</name>
    <dbReference type="NCBI Taxonomy" id="46433"/>
    <lineage>
        <taxon>Eukaryota</taxon>
        <taxon>Sar</taxon>
        <taxon>Rhizaria</taxon>
        <taxon>Retaria</taxon>
        <taxon>Foraminifera</taxon>
        <taxon>Monothalamids</taxon>
        <taxon>Reticulomyxidae</taxon>
        <taxon>Reticulomyxa</taxon>
    </lineage>
</organism>
<dbReference type="Proteomes" id="UP000023152">
    <property type="component" value="Unassembled WGS sequence"/>
</dbReference>
<sequence>MFNCKKNSFNHNRERVFYQSTKKNVQIGSNLNKIVKIINSFKEKARKFTVLILKENNFKIDNFRSFKIMKINERDFVEVSNATGHHYHPDQNCRRHIRPVFRTFVFVRVGRCFSVHELYFLRLKKKKISTFSSPKKNLFYNNLNVYVQKKGDYVDRNKQLLETICFNYLSVAEAIINGKIIYMHRGDLSPSELKSTKVPNRGLLCNLLLTLPQNKKKKKMPNKVDLLGYLQIGKITLMVKNIENRYDEDYIETLHNIALKNAIKHKLKRVNKKKKKQ</sequence>
<keyword evidence="2" id="KW-1185">Reference proteome</keyword>
<dbReference type="EMBL" id="ASPP01022790">
    <property type="protein sequence ID" value="ETO11083.1"/>
    <property type="molecule type" value="Genomic_DNA"/>
</dbReference>
<gene>
    <name evidence="1" type="ORF">RFI_26293</name>
</gene>
<proteinExistence type="predicted"/>
<accession>X6MAP3</accession>
<evidence type="ECO:0000313" key="2">
    <source>
        <dbReference type="Proteomes" id="UP000023152"/>
    </source>
</evidence>
<dbReference type="AlphaFoldDB" id="X6MAP3"/>
<comment type="caution">
    <text evidence="1">The sequence shown here is derived from an EMBL/GenBank/DDBJ whole genome shotgun (WGS) entry which is preliminary data.</text>
</comment>
<name>X6MAP3_RETFI</name>
<protein>
    <submittedName>
        <fullName evidence="1">Uncharacterized protein</fullName>
    </submittedName>
</protein>
<evidence type="ECO:0000313" key="1">
    <source>
        <dbReference type="EMBL" id="ETO11083.1"/>
    </source>
</evidence>